<evidence type="ECO:0000259" key="4">
    <source>
        <dbReference type="PROSITE" id="PS01124"/>
    </source>
</evidence>
<dbReference type="InterPro" id="IPR009057">
    <property type="entry name" value="Homeodomain-like_sf"/>
</dbReference>
<dbReference type="EMBL" id="PVMZ01000034">
    <property type="protein sequence ID" value="PRX10141.1"/>
    <property type="molecule type" value="Genomic_DNA"/>
</dbReference>
<comment type="caution">
    <text evidence="5">The sequence shown here is derived from an EMBL/GenBank/DDBJ whole genome shotgun (WGS) entry which is preliminary data.</text>
</comment>
<dbReference type="OrthoDB" id="5241536at2"/>
<dbReference type="PROSITE" id="PS01124">
    <property type="entry name" value="HTH_ARAC_FAMILY_2"/>
    <property type="match status" value="1"/>
</dbReference>
<dbReference type="GO" id="GO:0003700">
    <property type="term" value="F:DNA-binding transcription factor activity"/>
    <property type="evidence" value="ECO:0007669"/>
    <property type="project" value="InterPro"/>
</dbReference>
<dbReference type="GO" id="GO:0005829">
    <property type="term" value="C:cytosol"/>
    <property type="evidence" value="ECO:0007669"/>
    <property type="project" value="TreeGrafter"/>
</dbReference>
<evidence type="ECO:0000256" key="3">
    <source>
        <dbReference type="ARBA" id="ARBA00023163"/>
    </source>
</evidence>
<evidence type="ECO:0000313" key="6">
    <source>
        <dbReference type="Proteomes" id="UP000239415"/>
    </source>
</evidence>
<dbReference type="SUPFAM" id="SSF46689">
    <property type="entry name" value="Homeodomain-like"/>
    <property type="match status" value="1"/>
</dbReference>
<accession>A0A2T0JR75</accession>
<feature type="domain" description="HTH araC/xylS-type" evidence="4">
    <location>
        <begin position="229"/>
        <end position="327"/>
    </location>
</feature>
<keyword evidence="1" id="KW-0805">Transcription regulation</keyword>
<dbReference type="AlphaFoldDB" id="A0A2T0JR75"/>
<dbReference type="SMART" id="SM00342">
    <property type="entry name" value="HTH_ARAC"/>
    <property type="match status" value="1"/>
</dbReference>
<dbReference type="PANTHER" id="PTHR47894">
    <property type="entry name" value="HTH-TYPE TRANSCRIPTIONAL REGULATOR GADX"/>
    <property type="match status" value="1"/>
</dbReference>
<dbReference type="PANTHER" id="PTHR47894:SF4">
    <property type="entry name" value="HTH-TYPE TRANSCRIPTIONAL REGULATOR GADX"/>
    <property type="match status" value="1"/>
</dbReference>
<protein>
    <submittedName>
        <fullName evidence="5">AraC-like DNA-binding protein</fullName>
    </submittedName>
</protein>
<dbReference type="Pfam" id="PF12833">
    <property type="entry name" value="HTH_18"/>
    <property type="match status" value="1"/>
</dbReference>
<dbReference type="Gene3D" id="1.10.10.60">
    <property type="entry name" value="Homeodomain-like"/>
    <property type="match status" value="1"/>
</dbReference>
<dbReference type="InterPro" id="IPR018060">
    <property type="entry name" value="HTH_AraC"/>
</dbReference>
<dbReference type="InterPro" id="IPR032687">
    <property type="entry name" value="AraC-type_N"/>
</dbReference>
<organism evidence="5 6">
    <name type="scientific">Actinoplanes italicus</name>
    <dbReference type="NCBI Taxonomy" id="113567"/>
    <lineage>
        <taxon>Bacteria</taxon>
        <taxon>Bacillati</taxon>
        <taxon>Actinomycetota</taxon>
        <taxon>Actinomycetes</taxon>
        <taxon>Micromonosporales</taxon>
        <taxon>Micromonosporaceae</taxon>
        <taxon>Actinoplanes</taxon>
    </lineage>
</organism>
<keyword evidence="6" id="KW-1185">Reference proteome</keyword>
<reference evidence="5 6" key="1">
    <citation type="submission" date="2018-03" db="EMBL/GenBank/DDBJ databases">
        <title>Genomic Encyclopedia of Archaeal and Bacterial Type Strains, Phase II (KMG-II): from individual species to whole genera.</title>
        <authorList>
            <person name="Goeker M."/>
        </authorList>
    </citation>
    <scope>NUCLEOTIDE SEQUENCE [LARGE SCALE GENOMIC DNA]</scope>
    <source>
        <strain evidence="5 6">DSM 43146</strain>
    </source>
</reference>
<dbReference type="Proteomes" id="UP000239415">
    <property type="component" value="Unassembled WGS sequence"/>
</dbReference>
<proteinExistence type="predicted"/>
<keyword evidence="3" id="KW-0804">Transcription</keyword>
<dbReference type="RefSeq" id="WP_106330398.1">
    <property type="nucleotide sequence ID" value="NZ_BOMO01000145.1"/>
</dbReference>
<gene>
    <name evidence="5" type="ORF">CLV67_13425</name>
</gene>
<evidence type="ECO:0000256" key="1">
    <source>
        <dbReference type="ARBA" id="ARBA00023015"/>
    </source>
</evidence>
<name>A0A2T0JR75_9ACTN</name>
<dbReference type="GO" id="GO:0000976">
    <property type="term" value="F:transcription cis-regulatory region binding"/>
    <property type="evidence" value="ECO:0007669"/>
    <property type="project" value="TreeGrafter"/>
</dbReference>
<dbReference type="Pfam" id="PF12625">
    <property type="entry name" value="Arabinose_bd"/>
    <property type="match status" value="1"/>
</dbReference>
<sequence>MATTRSAGIRGLAAIAGRRGTEPAALVRAVGLNPAVLDHDDIPVADHRLARLLDHAARELGLPDLGLRMAAEHDLGMLGPVAALLANSPTGADALRSAVRYLAVHADALHLTAVPDPLGQPGVAAIGLAWNTGGPPLVHLMDAGLGFLHRAMCLLLGDGYGLLDVRLGYRPHASLATYERFFGVPVTAGGAACTLRVRDEVFRMPIAGADAGLHRRAEASLTVLSPSDADVLGRVRELLRCGPVSLTAVAGALAMHPRTLQRRLDGHGIGFAALVDGVRRDEARHLLAETTMPLQEVSARIGFAEQATLTRACHRWWGAAPRSIRGEVVVPGQDRRAVAIPH</sequence>
<keyword evidence="2 5" id="KW-0238">DNA-binding</keyword>
<evidence type="ECO:0000313" key="5">
    <source>
        <dbReference type="EMBL" id="PRX10141.1"/>
    </source>
</evidence>
<evidence type="ECO:0000256" key="2">
    <source>
        <dbReference type="ARBA" id="ARBA00023125"/>
    </source>
</evidence>